<dbReference type="PIRSF" id="PIRSF037112">
    <property type="entry name" value="Antirestriction_ArdC"/>
    <property type="match status" value="1"/>
</dbReference>
<accession>A0A2T5YEC7</accession>
<sequence>MNAYQKLHQLASQVTDQVIAELLKGKAIWQQPWGSYGLPKNYFSGRAYEGFNALYLHFLTERRGFTAPYFLTYRQARELGGHVRKGQQGMPVVYWKVYGAKAGEENQPDASATPEESTSRKLVPFLWTVFNIDQVVGVDFSLPEIPDRSAHQCIASCQQVVEGFPAPRPCIRFGGGQAWYAPALDMVRVPELRRFASPEAFHATLFHELVHATGHPSRLNRFSEGEQAGRFGDEAYSKEELVAEMGASFLCAYTGIQEQVFHNSVAYLQGWVSRLRDDKTMLLYAAGKAFRAASYILGLEAASASKAPPGEKGAA</sequence>
<protein>
    <submittedName>
        <fullName evidence="3">Antirestriction protein ArdC</fullName>
    </submittedName>
</protein>
<feature type="domain" description="Polyvalent protein metallopeptidase" evidence="2">
    <location>
        <begin position="171"/>
        <end position="287"/>
    </location>
</feature>
<evidence type="ECO:0000259" key="2">
    <source>
        <dbReference type="Pfam" id="PF18818"/>
    </source>
</evidence>
<dbReference type="AlphaFoldDB" id="A0A2T5YEC7"/>
<organism evidence="3 4">
    <name type="scientific">Pontibacter mucosus</name>
    <dbReference type="NCBI Taxonomy" id="1649266"/>
    <lineage>
        <taxon>Bacteria</taxon>
        <taxon>Pseudomonadati</taxon>
        <taxon>Bacteroidota</taxon>
        <taxon>Cytophagia</taxon>
        <taxon>Cytophagales</taxon>
        <taxon>Hymenobacteraceae</taxon>
        <taxon>Pontibacter</taxon>
    </lineage>
</organism>
<feature type="domain" description="N-terminal" evidence="1">
    <location>
        <begin position="9"/>
        <end position="125"/>
    </location>
</feature>
<dbReference type="EMBL" id="QBKI01000009">
    <property type="protein sequence ID" value="PTX15068.1"/>
    <property type="molecule type" value="Genomic_DNA"/>
</dbReference>
<name>A0A2T5YEC7_9BACT</name>
<evidence type="ECO:0000259" key="1">
    <source>
        <dbReference type="Pfam" id="PF08401"/>
    </source>
</evidence>
<dbReference type="InterPro" id="IPR041459">
    <property type="entry name" value="MPTase-PolyVal"/>
</dbReference>
<dbReference type="InterPro" id="IPR013610">
    <property type="entry name" value="ArdC_N"/>
</dbReference>
<keyword evidence="4" id="KW-1185">Reference proteome</keyword>
<dbReference type="GO" id="GO:0003697">
    <property type="term" value="F:single-stranded DNA binding"/>
    <property type="evidence" value="ECO:0007669"/>
    <property type="project" value="InterPro"/>
</dbReference>
<dbReference type="RefSeq" id="WP_108213073.1">
    <property type="nucleotide sequence ID" value="NZ_QBKI01000009.1"/>
</dbReference>
<dbReference type="Pfam" id="PF18818">
    <property type="entry name" value="MPTase-PolyVal"/>
    <property type="match status" value="1"/>
</dbReference>
<evidence type="ECO:0000313" key="3">
    <source>
        <dbReference type="EMBL" id="PTX15068.1"/>
    </source>
</evidence>
<comment type="caution">
    <text evidence="3">The sequence shown here is derived from an EMBL/GenBank/DDBJ whole genome shotgun (WGS) entry which is preliminary data.</text>
</comment>
<dbReference type="OrthoDB" id="9792687at2"/>
<proteinExistence type="predicted"/>
<dbReference type="Pfam" id="PF08401">
    <property type="entry name" value="ArdcN"/>
    <property type="match status" value="1"/>
</dbReference>
<dbReference type="Proteomes" id="UP000244225">
    <property type="component" value="Unassembled WGS sequence"/>
</dbReference>
<reference evidence="3 4" key="1">
    <citation type="submission" date="2018-04" db="EMBL/GenBank/DDBJ databases">
        <title>Genomic Encyclopedia of Archaeal and Bacterial Type Strains, Phase II (KMG-II): from individual species to whole genera.</title>
        <authorList>
            <person name="Goeker M."/>
        </authorList>
    </citation>
    <scope>NUCLEOTIDE SEQUENCE [LARGE SCALE GENOMIC DNA]</scope>
    <source>
        <strain evidence="3 4">DSM 100162</strain>
    </source>
</reference>
<evidence type="ECO:0000313" key="4">
    <source>
        <dbReference type="Proteomes" id="UP000244225"/>
    </source>
</evidence>
<dbReference type="InterPro" id="IPR017113">
    <property type="entry name" value="Antirestriction_ArdC"/>
</dbReference>
<gene>
    <name evidence="3" type="ORF">C8N40_109166</name>
</gene>